<dbReference type="AlphaFoldDB" id="A0A4C1TE64"/>
<sequence length="88" mass="9712">MAMYLLPLAPLYEHTRTSRSHYPLSPRGVSATPTELTRRAPNARLAFLTARIQNLKSMLLTVEGNLTAASTTGARENNPSSEQLVFKI</sequence>
<dbReference type="Proteomes" id="UP000299102">
    <property type="component" value="Unassembled WGS sequence"/>
</dbReference>
<evidence type="ECO:0000256" key="1">
    <source>
        <dbReference type="SAM" id="MobiDB-lite"/>
    </source>
</evidence>
<name>A0A4C1TE64_EUMVA</name>
<evidence type="ECO:0000313" key="3">
    <source>
        <dbReference type="Proteomes" id="UP000299102"/>
    </source>
</evidence>
<reference evidence="2 3" key="1">
    <citation type="journal article" date="2019" name="Commun. Biol.">
        <title>The bagworm genome reveals a unique fibroin gene that provides high tensile strength.</title>
        <authorList>
            <person name="Kono N."/>
            <person name="Nakamura H."/>
            <person name="Ohtoshi R."/>
            <person name="Tomita M."/>
            <person name="Numata K."/>
            <person name="Arakawa K."/>
        </authorList>
    </citation>
    <scope>NUCLEOTIDE SEQUENCE [LARGE SCALE GENOMIC DNA]</scope>
</reference>
<comment type="caution">
    <text evidence="2">The sequence shown here is derived from an EMBL/GenBank/DDBJ whole genome shotgun (WGS) entry which is preliminary data.</text>
</comment>
<evidence type="ECO:0000313" key="2">
    <source>
        <dbReference type="EMBL" id="GBP12762.1"/>
    </source>
</evidence>
<dbReference type="EMBL" id="BGZK01000053">
    <property type="protein sequence ID" value="GBP12762.1"/>
    <property type="molecule type" value="Genomic_DNA"/>
</dbReference>
<organism evidence="2 3">
    <name type="scientific">Eumeta variegata</name>
    <name type="common">Bagworm moth</name>
    <name type="synonym">Eumeta japonica</name>
    <dbReference type="NCBI Taxonomy" id="151549"/>
    <lineage>
        <taxon>Eukaryota</taxon>
        <taxon>Metazoa</taxon>
        <taxon>Ecdysozoa</taxon>
        <taxon>Arthropoda</taxon>
        <taxon>Hexapoda</taxon>
        <taxon>Insecta</taxon>
        <taxon>Pterygota</taxon>
        <taxon>Neoptera</taxon>
        <taxon>Endopterygota</taxon>
        <taxon>Lepidoptera</taxon>
        <taxon>Glossata</taxon>
        <taxon>Ditrysia</taxon>
        <taxon>Tineoidea</taxon>
        <taxon>Psychidae</taxon>
        <taxon>Oiketicinae</taxon>
        <taxon>Eumeta</taxon>
    </lineage>
</organism>
<protein>
    <submittedName>
        <fullName evidence="2">Uncharacterized protein</fullName>
    </submittedName>
</protein>
<gene>
    <name evidence="2" type="ORF">EVAR_6095_1</name>
</gene>
<feature type="region of interest" description="Disordered" evidence="1">
    <location>
        <begin position="16"/>
        <end position="35"/>
    </location>
</feature>
<keyword evidence="3" id="KW-1185">Reference proteome</keyword>
<proteinExistence type="predicted"/>
<accession>A0A4C1TE64</accession>